<dbReference type="InterPro" id="IPR041033">
    <property type="entry name" value="SpaA_PFL_dom_1"/>
</dbReference>
<evidence type="ECO:0000313" key="8">
    <source>
        <dbReference type="EMBL" id="KWX18270.1"/>
    </source>
</evidence>
<keyword evidence="5" id="KW-0812">Transmembrane</keyword>
<comment type="caution">
    <text evidence="8">The sequence shown here is derived from an EMBL/GenBank/DDBJ whole genome shotgun (WGS) entry which is preliminary data.</text>
</comment>
<dbReference type="Gene3D" id="2.60.40.10">
    <property type="entry name" value="Immunoglobulins"/>
    <property type="match status" value="1"/>
</dbReference>
<proteinExistence type="predicted"/>
<dbReference type="NCBIfam" id="NF033902">
    <property type="entry name" value="iso_D2_wall_anc"/>
    <property type="match status" value="1"/>
</dbReference>
<sequence>MHLYPKNEIREADKQMNVEESDLRQVTIINEAGEQETISYIDLERGKTASYTITAPIPYFIDSVLENGSAVIKNYKITDTPTVGLTYYDQEIEVRAGETILTKGQDYIVEVVNNGFVVTILTEENGVAKVDTLGRLADARGGDLTITYNLKVSTELEADDFHNNTAVIEIGRNDEFDYEEGVEPPEKVTTGGRKFEKYDASSSELLKDARFELWNEDRSEYAIFYKGESPLAVYESGADRIEWATSGQATEFVADGNGYFEVQGLDYGTYQMKETMAPEGYVLPTGEAAFTEFIISYGSYNEEIQIVGVENPGPERVPNMKRGSLPATGGNGLLAFLLIGISLMIGAYSWYRKSKMKSEV</sequence>
<evidence type="ECO:0000313" key="9">
    <source>
        <dbReference type="Proteomes" id="UP000070452"/>
    </source>
</evidence>
<keyword evidence="5" id="KW-0472">Membrane</keyword>
<evidence type="ECO:0000256" key="3">
    <source>
        <dbReference type="ARBA" id="ARBA00022729"/>
    </source>
</evidence>
<dbReference type="NCBIfam" id="TIGR01167">
    <property type="entry name" value="LPXTG_anchor"/>
    <property type="match status" value="1"/>
</dbReference>
<evidence type="ECO:0000259" key="7">
    <source>
        <dbReference type="Pfam" id="PF17802"/>
    </source>
</evidence>
<evidence type="ECO:0000259" key="6">
    <source>
        <dbReference type="Pfam" id="PF00746"/>
    </source>
</evidence>
<dbReference type="Pfam" id="PF17802">
    <property type="entry name" value="SpaA"/>
    <property type="match status" value="1"/>
</dbReference>
<gene>
    <name evidence="8" type="ORF">AWT83_07225</name>
</gene>
<keyword evidence="5" id="KW-1133">Transmembrane helix</keyword>
<keyword evidence="4" id="KW-0572">Peptidoglycan-anchor</keyword>
<evidence type="ECO:0000256" key="4">
    <source>
        <dbReference type="ARBA" id="ARBA00023088"/>
    </source>
</evidence>
<dbReference type="Gene3D" id="2.60.40.740">
    <property type="match status" value="1"/>
</dbReference>
<organism evidence="8 9">
    <name type="scientific">Enterococcus faecium</name>
    <name type="common">Streptococcus faecium</name>
    <dbReference type="NCBI Taxonomy" id="1352"/>
    <lineage>
        <taxon>Bacteria</taxon>
        <taxon>Bacillati</taxon>
        <taxon>Bacillota</taxon>
        <taxon>Bacilli</taxon>
        <taxon>Lactobacillales</taxon>
        <taxon>Enterococcaceae</taxon>
        <taxon>Enterococcus</taxon>
    </lineage>
</organism>
<evidence type="ECO:0000256" key="2">
    <source>
        <dbReference type="ARBA" id="ARBA00022525"/>
    </source>
</evidence>
<dbReference type="Pfam" id="PF00746">
    <property type="entry name" value="Gram_pos_anchor"/>
    <property type="match status" value="1"/>
</dbReference>
<accession>A0A132P7G0</accession>
<dbReference type="InterPro" id="IPR048052">
    <property type="entry name" value="FM1-like"/>
</dbReference>
<dbReference type="InterPro" id="IPR019931">
    <property type="entry name" value="LPXTG_anchor"/>
</dbReference>
<keyword evidence="1" id="KW-0134">Cell wall</keyword>
<keyword evidence="3" id="KW-0732">Signal</keyword>
<dbReference type="AlphaFoldDB" id="A0A132P7G0"/>
<dbReference type="EMBL" id="LRHK01000001">
    <property type="protein sequence ID" value="KWX18270.1"/>
    <property type="molecule type" value="Genomic_DNA"/>
</dbReference>
<reference evidence="8 9" key="1">
    <citation type="submission" date="2016-01" db="EMBL/GenBank/DDBJ databases">
        <title>Molecular Mechanisms for transfer of large genomic segments between Enterococcus faecium strains.</title>
        <authorList>
            <person name="Garcia-Solache M.A."/>
            <person name="Lebreton F."/>
            <person name="Mclaughlin R.E."/>
            <person name="Whiteaker J.D."/>
            <person name="Gilmore M.S."/>
            <person name="Rice L.B."/>
        </authorList>
    </citation>
    <scope>NUCLEOTIDE SEQUENCE [LARGE SCALE GENOMIC DNA]</scope>
    <source>
        <strain evidence="8 9">D344RRF x C68</strain>
    </source>
</reference>
<dbReference type="NCBIfam" id="TIGR04226">
    <property type="entry name" value="RrgB_K2N_iso_D2"/>
    <property type="match status" value="1"/>
</dbReference>
<feature type="transmembrane region" description="Helical" evidence="5">
    <location>
        <begin position="332"/>
        <end position="351"/>
    </location>
</feature>
<keyword evidence="8" id="KW-0176">Collagen</keyword>
<dbReference type="InterPro" id="IPR013783">
    <property type="entry name" value="Ig-like_fold"/>
</dbReference>
<feature type="domain" description="Gram-positive cocci surface proteins LPxTG" evidence="6">
    <location>
        <begin position="321"/>
        <end position="355"/>
    </location>
</feature>
<evidence type="ECO:0000256" key="5">
    <source>
        <dbReference type="SAM" id="Phobius"/>
    </source>
</evidence>
<dbReference type="InterPro" id="IPR026466">
    <property type="entry name" value="Fim_isopep_form_D2_dom"/>
</dbReference>
<protein>
    <submittedName>
        <fullName evidence="8">Collagen-binding protein</fullName>
    </submittedName>
</protein>
<name>A0A132P7G0_ENTFC</name>
<keyword evidence="2" id="KW-0964">Secreted</keyword>
<feature type="domain" description="SpaA-like prealbumin fold" evidence="7">
    <location>
        <begin position="194"/>
        <end position="288"/>
    </location>
</feature>
<dbReference type="Proteomes" id="UP000070452">
    <property type="component" value="Unassembled WGS sequence"/>
</dbReference>
<evidence type="ECO:0000256" key="1">
    <source>
        <dbReference type="ARBA" id="ARBA00022512"/>
    </source>
</evidence>